<dbReference type="EMBL" id="DS022314">
    <property type="protein sequence ID" value="OAJ44933.1"/>
    <property type="molecule type" value="Genomic_DNA"/>
</dbReference>
<dbReference type="InterPro" id="IPR050698">
    <property type="entry name" value="MBL"/>
</dbReference>
<dbReference type="GO" id="GO:0004521">
    <property type="term" value="F:RNA endonuclease activity"/>
    <property type="evidence" value="ECO:0007669"/>
    <property type="project" value="TreeGrafter"/>
</dbReference>
<reference evidence="7 8" key="1">
    <citation type="submission" date="2006-10" db="EMBL/GenBank/DDBJ databases">
        <title>The Genome Sequence of Batrachochytrium dendrobatidis JEL423.</title>
        <authorList>
            <consortium name="The Broad Institute Genome Sequencing Platform"/>
            <person name="Birren B."/>
            <person name="Lander E."/>
            <person name="Galagan J."/>
            <person name="Cuomo C."/>
            <person name="Devon K."/>
            <person name="Jaffe D."/>
            <person name="Butler J."/>
            <person name="Alvarez P."/>
            <person name="Gnerre S."/>
            <person name="Grabherr M."/>
            <person name="Kleber M."/>
            <person name="Mauceli E."/>
            <person name="Brockman W."/>
            <person name="Young S."/>
            <person name="LaButti K."/>
            <person name="Sykes S."/>
            <person name="DeCaprio D."/>
            <person name="Crawford M."/>
            <person name="Koehrsen M."/>
            <person name="Engels R."/>
            <person name="Montgomery P."/>
            <person name="Pearson M."/>
            <person name="Howarth C."/>
            <person name="Larson L."/>
            <person name="White J."/>
            <person name="O'Leary S."/>
            <person name="Kodira C."/>
            <person name="Zeng Q."/>
            <person name="Yandava C."/>
            <person name="Alvarado L."/>
            <person name="Longcore J."/>
            <person name="James T."/>
        </authorList>
    </citation>
    <scope>NUCLEOTIDE SEQUENCE [LARGE SCALE GENOMIC DNA]</scope>
    <source>
        <strain evidence="7 8">JEL423</strain>
    </source>
</reference>
<keyword evidence="4" id="KW-0539">Nucleus</keyword>
<dbReference type="FunFam" id="3.40.50.10890:FF:000005">
    <property type="entry name" value="Cleavage and polyadenylation specificity factor subunit 3-II"/>
    <property type="match status" value="1"/>
</dbReference>
<sequence>MSSKQPFIRVIPLGAGQDVGRSCVLVTMGSKNIMFDCGMHMGYSDHRRFPDFTYISKSGDYTSMIDCVIISHFHLDHCGALPYFTEICGYDGPIYMTGPTKAIAPILLEDMRKVVVERKGETDFFTSVDIKNCMQKVIAVNLMETVQVDAQLEIRPYYAGHVLGAAMFYVRVTDGYGVTQSVVYTGDYNMTPDRHLGAAQIDGCEPDLIITETTYATTIRDSKRARERDFLKKVHDCVSGGGKVLVPVFALGRAQELLILIESYWRRMDDLCDKVPVYFSTGLTERANEYYKLFISWTNENVKSALVERNMFDFAHIRSWSHSFADEPGAMVLFATPGMLHAGTSLEVFKKWCHDPKNMIIMPGYCVAGTVGAKVLAGEKVINVDRFTKLNVNLQISNLSFSAHADAKGILQLIRASKAKNVMLVHGEKKKMAQLKIRIERELGIPCFDPANGAAICIPTKLEIPALVSKLLVSKSYARQRPCFTDIFSKSESSTSLNIQNVVPICDIPLDATLIIEPCRTTEKRVWGQNGTVVMTDQLLPATIRLVEGQFDPKSNPMSRVTDPTSLSVAYRFNPMMFLGTGSADTSDVYKRALKQVYDCLCKFFVGAQDITVSLEEKGQLVIVGKAIFI</sequence>
<dbReference type="PANTHER" id="PTHR11203:SF37">
    <property type="entry name" value="INTEGRATOR COMPLEX SUBUNIT 11"/>
    <property type="match status" value="1"/>
</dbReference>
<evidence type="ECO:0000256" key="2">
    <source>
        <dbReference type="ARBA" id="ARBA00007093"/>
    </source>
</evidence>
<protein>
    <recommendedName>
        <fullName evidence="9">Integrator complex subunit 11</fullName>
    </recommendedName>
</protein>
<dbReference type="InterPro" id="IPR011108">
    <property type="entry name" value="RMMBL"/>
</dbReference>
<dbReference type="STRING" id="403673.A0A177WXT8"/>
<dbReference type="Pfam" id="PF07521">
    <property type="entry name" value="RMMBL"/>
    <property type="match status" value="1"/>
</dbReference>
<dbReference type="Gene3D" id="3.40.50.10890">
    <property type="match status" value="1"/>
</dbReference>
<gene>
    <name evidence="7" type="ORF">BDEG_28112</name>
</gene>
<dbReference type="Pfam" id="PF10996">
    <property type="entry name" value="Beta-Casp"/>
    <property type="match status" value="1"/>
</dbReference>
<proteinExistence type="inferred from homology"/>
<comment type="similarity">
    <text evidence="2">Belongs to the metallo-beta-lactamase superfamily. RNA-metabolizing metallo-beta-lactamase-like family. INTS11 subfamily.</text>
</comment>
<feature type="domain" description="Metallo-beta-lactamase" evidence="5">
    <location>
        <begin position="20"/>
        <end position="242"/>
    </location>
</feature>
<dbReference type="GO" id="GO:0016180">
    <property type="term" value="P:snRNA processing"/>
    <property type="evidence" value="ECO:0007669"/>
    <property type="project" value="TreeGrafter"/>
</dbReference>
<dbReference type="AlphaFoldDB" id="A0A177WXT8"/>
<dbReference type="Proteomes" id="UP000077115">
    <property type="component" value="Unassembled WGS sequence"/>
</dbReference>
<dbReference type="Gene3D" id="3.60.15.10">
    <property type="entry name" value="Ribonuclease Z/Hydroxyacylglutathione hydrolase-like"/>
    <property type="match status" value="1"/>
</dbReference>
<evidence type="ECO:0008006" key="9">
    <source>
        <dbReference type="Google" id="ProtNLM"/>
    </source>
</evidence>
<dbReference type="InterPro" id="IPR001279">
    <property type="entry name" value="Metallo-B-lactamas"/>
</dbReference>
<dbReference type="InterPro" id="IPR041897">
    <property type="entry name" value="INTS11-like_MBL-fold"/>
</dbReference>
<dbReference type="SMART" id="SM01027">
    <property type="entry name" value="Beta-Casp"/>
    <property type="match status" value="1"/>
</dbReference>
<evidence type="ECO:0000313" key="8">
    <source>
        <dbReference type="Proteomes" id="UP000077115"/>
    </source>
</evidence>
<dbReference type="SUPFAM" id="SSF56281">
    <property type="entry name" value="Metallo-hydrolase/oxidoreductase"/>
    <property type="match status" value="1"/>
</dbReference>
<evidence type="ECO:0000256" key="1">
    <source>
        <dbReference type="ARBA" id="ARBA00004123"/>
    </source>
</evidence>
<evidence type="ECO:0000256" key="3">
    <source>
        <dbReference type="ARBA" id="ARBA00022801"/>
    </source>
</evidence>
<organism evidence="7 8">
    <name type="scientific">Batrachochytrium dendrobatidis (strain JEL423)</name>
    <dbReference type="NCBI Taxonomy" id="403673"/>
    <lineage>
        <taxon>Eukaryota</taxon>
        <taxon>Fungi</taxon>
        <taxon>Fungi incertae sedis</taxon>
        <taxon>Chytridiomycota</taxon>
        <taxon>Chytridiomycota incertae sedis</taxon>
        <taxon>Chytridiomycetes</taxon>
        <taxon>Rhizophydiales</taxon>
        <taxon>Rhizophydiales incertae sedis</taxon>
        <taxon>Batrachochytrium</taxon>
    </lineage>
</organism>
<dbReference type="PANTHER" id="PTHR11203">
    <property type="entry name" value="CLEAVAGE AND POLYADENYLATION SPECIFICITY FACTOR FAMILY MEMBER"/>
    <property type="match status" value="1"/>
</dbReference>
<accession>A0A177WXT8</accession>
<dbReference type="Pfam" id="PF16661">
    <property type="entry name" value="Lactamase_B_6"/>
    <property type="match status" value="1"/>
</dbReference>
<dbReference type="OrthoDB" id="10249535at2759"/>
<dbReference type="GO" id="GO:0005634">
    <property type="term" value="C:nucleus"/>
    <property type="evidence" value="ECO:0007669"/>
    <property type="project" value="UniProtKB-SubCell"/>
</dbReference>
<dbReference type="eggNOG" id="KOG1136">
    <property type="taxonomic scope" value="Eukaryota"/>
</dbReference>
<dbReference type="InterPro" id="IPR022712">
    <property type="entry name" value="Beta_Casp"/>
</dbReference>
<dbReference type="InterPro" id="IPR036866">
    <property type="entry name" value="RibonucZ/Hydroxyglut_hydro"/>
</dbReference>
<dbReference type="FunFam" id="3.60.15.10:FF:000028">
    <property type="entry name" value="Integrator complex subunit 11 isoform X3"/>
    <property type="match status" value="1"/>
</dbReference>
<keyword evidence="3" id="KW-0378">Hydrolase</keyword>
<comment type="subcellular location">
    <subcellularLocation>
        <location evidence="1">Nucleus</location>
    </subcellularLocation>
</comment>
<dbReference type="CDD" id="cd16291">
    <property type="entry name" value="INTS11-like_MBL-fold"/>
    <property type="match status" value="1"/>
</dbReference>
<feature type="domain" description="Beta-Casp" evidence="6">
    <location>
        <begin position="254"/>
        <end position="375"/>
    </location>
</feature>
<evidence type="ECO:0000259" key="6">
    <source>
        <dbReference type="SMART" id="SM01027"/>
    </source>
</evidence>
<dbReference type="SMART" id="SM00849">
    <property type="entry name" value="Lactamase_B"/>
    <property type="match status" value="1"/>
</dbReference>
<name>A0A177WXT8_BATDL</name>
<reference evidence="7 8" key="2">
    <citation type="submission" date="2016-05" db="EMBL/GenBank/DDBJ databases">
        <title>Lineage-specific infection strategies underlie the spectrum of fungal disease in amphibians.</title>
        <authorList>
            <person name="Cuomo C.A."/>
            <person name="Farrer R.A."/>
            <person name="James T."/>
            <person name="Longcore J."/>
            <person name="Birren B."/>
        </authorList>
    </citation>
    <scope>NUCLEOTIDE SEQUENCE [LARGE SCALE GENOMIC DNA]</scope>
    <source>
        <strain evidence="7 8">JEL423</strain>
    </source>
</reference>
<evidence type="ECO:0000256" key="4">
    <source>
        <dbReference type="ARBA" id="ARBA00023242"/>
    </source>
</evidence>
<dbReference type="VEuPathDB" id="FungiDB:BDEG_28112"/>
<dbReference type="GO" id="GO:0016787">
    <property type="term" value="F:hydrolase activity"/>
    <property type="evidence" value="ECO:0007669"/>
    <property type="project" value="UniProtKB-KW"/>
</dbReference>
<evidence type="ECO:0000259" key="5">
    <source>
        <dbReference type="SMART" id="SM00849"/>
    </source>
</evidence>
<evidence type="ECO:0000313" key="7">
    <source>
        <dbReference type="EMBL" id="OAJ44933.1"/>
    </source>
</evidence>